<dbReference type="Gene3D" id="2.160.20.10">
    <property type="entry name" value="Single-stranded right-handed beta-helix, Pectin lyase-like"/>
    <property type="match status" value="2"/>
</dbReference>
<comment type="caution">
    <text evidence="2">The sequence shown here is derived from an EMBL/GenBank/DDBJ whole genome shotgun (WGS) entry which is preliminary data.</text>
</comment>
<dbReference type="Proteomes" id="UP001371305">
    <property type="component" value="Unassembled WGS sequence"/>
</dbReference>
<dbReference type="RefSeq" id="WP_341408098.1">
    <property type="nucleotide sequence ID" value="NZ_JBBUKT010000018.1"/>
</dbReference>
<organism evidence="2 3">
    <name type="scientific">Luteolibacter soli</name>
    <dbReference type="NCBI Taxonomy" id="3135280"/>
    <lineage>
        <taxon>Bacteria</taxon>
        <taxon>Pseudomonadati</taxon>
        <taxon>Verrucomicrobiota</taxon>
        <taxon>Verrucomicrobiia</taxon>
        <taxon>Verrucomicrobiales</taxon>
        <taxon>Verrucomicrobiaceae</taxon>
        <taxon>Luteolibacter</taxon>
    </lineage>
</organism>
<name>A0ABU9B628_9BACT</name>
<dbReference type="SUPFAM" id="SSF51126">
    <property type="entry name" value="Pectin lyase-like"/>
    <property type="match status" value="2"/>
</dbReference>
<sequence>MNSFSPVIALVASVGFSAAEPPTGMRFPDDPAVLDAKRHFGATGDGKADDTDALQRAIDASCGMDPAHRGKSNALFVPDGVYRVTRSLVVKSALGPWLYGQSRDGVVLKLDDGVKDVTAVLRTHPSEKGPTSADWFMRNLRHFTIDAGNNPDTDGIRYYATNSGCLKDVRIRGRGKIGINAGFLDQSGPNLVQDVEIDGFETGVLSQWIWGQTLSRVTIRNARKTGVVVSANVAAIEDLKVENTPLGIDIQMPNNWAHWSGVVALQGASFQATSAGGPAILNRGVLYARDVTSHGYRQVLASDSAGGSVEGGEIGEYTSAPGRRLFEGTPLRSLGLPVKREPVVPWENEPGKWLCADDCGAVAGDGIDDSDAVQSAMDRAAAEGKTTVYFRGCGGGDPNWFTLSRPIRVPAPVRLVTGLGWARILSEKNGAFVVDDGSAPRVKFQNIDSFGGPAITIINASASNALVVESCGVNVVGDGAGDMFVTDCPAPLHLKKSGQKCWARQLDPEGASDKGLVRNEGGDLWCLGVKHEGRGIRFWTESGGRTEIVGLFNYGGTTEEMDPRPSFVIEDASFSVAGLREIAFDQHTALNKVRERRGDQTRTLDKHTEGGWIAWPLFSGFK</sequence>
<dbReference type="InterPro" id="IPR011050">
    <property type="entry name" value="Pectin_lyase_fold/virulence"/>
</dbReference>
<dbReference type="InterPro" id="IPR012334">
    <property type="entry name" value="Pectin_lyas_fold"/>
</dbReference>
<dbReference type="InterPro" id="IPR024535">
    <property type="entry name" value="RHGA/B-epi-like_pectate_lyase"/>
</dbReference>
<accession>A0ABU9B628</accession>
<dbReference type="GO" id="GO:0016787">
    <property type="term" value="F:hydrolase activity"/>
    <property type="evidence" value="ECO:0007669"/>
    <property type="project" value="UniProtKB-KW"/>
</dbReference>
<gene>
    <name evidence="2" type="ORF">WKV53_27685</name>
</gene>
<keyword evidence="3" id="KW-1185">Reference proteome</keyword>
<protein>
    <submittedName>
        <fullName evidence="2">Glycosyl hydrolase family 28-related protein</fullName>
    </submittedName>
</protein>
<reference evidence="2 3" key="1">
    <citation type="submission" date="2024-04" db="EMBL/GenBank/DDBJ databases">
        <title>Luteolibacter sp. isolated from soil.</title>
        <authorList>
            <person name="An J."/>
        </authorList>
    </citation>
    <scope>NUCLEOTIDE SEQUENCE [LARGE SCALE GENOMIC DNA]</scope>
    <source>
        <strain evidence="2 3">Y139</strain>
    </source>
</reference>
<dbReference type="EMBL" id="JBBUKT010000018">
    <property type="protein sequence ID" value="MEK7954330.1"/>
    <property type="molecule type" value="Genomic_DNA"/>
</dbReference>
<evidence type="ECO:0000259" key="1">
    <source>
        <dbReference type="Pfam" id="PF12708"/>
    </source>
</evidence>
<dbReference type="Pfam" id="PF12708">
    <property type="entry name" value="Pect-lyase_RHGA_epim"/>
    <property type="match status" value="1"/>
</dbReference>
<evidence type="ECO:0000313" key="3">
    <source>
        <dbReference type="Proteomes" id="UP001371305"/>
    </source>
</evidence>
<evidence type="ECO:0000313" key="2">
    <source>
        <dbReference type="EMBL" id="MEK7954330.1"/>
    </source>
</evidence>
<proteinExistence type="predicted"/>
<feature type="domain" description="Rhamnogalacturonase A/B/Epimerase-like pectate lyase" evidence="1">
    <location>
        <begin position="38"/>
        <end position="249"/>
    </location>
</feature>
<keyword evidence="2" id="KW-0378">Hydrolase</keyword>